<dbReference type="STRING" id="477680.SAMN05421788_102503"/>
<gene>
    <name evidence="2" type="ORF">SAMN05421788_102503</name>
</gene>
<protein>
    <submittedName>
        <fullName evidence="2">Uncharacterized protein</fullName>
    </submittedName>
</protein>
<dbReference type="AlphaFoldDB" id="A0A1N7NK73"/>
<dbReference type="OrthoDB" id="680366at2"/>
<sequence length="125" mass="14996">MLILNIENYHTEMEESIDMLSFYNDEISSLEKRLQEVVEKNTKQPILAQVEHFQNLLVVQKEKFAQLKHDIQRQKVRMKEYVTKEKEPLSDIQVNSHKLREEILMTTKIFTETKHTCYQFLAKVL</sequence>
<dbReference type="Proteomes" id="UP000186917">
    <property type="component" value="Unassembled WGS sequence"/>
</dbReference>
<keyword evidence="3" id="KW-1185">Reference proteome</keyword>
<evidence type="ECO:0000313" key="3">
    <source>
        <dbReference type="Proteomes" id="UP000186917"/>
    </source>
</evidence>
<organism evidence="2 3">
    <name type="scientific">Filimonas lacunae</name>
    <dbReference type="NCBI Taxonomy" id="477680"/>
    <lineage>
        <taxon>Bacteria</taxon>
        <taxon>Pseudomonadati</taxon>
        <taxon>Bacteroidota</taxon>
        <taxon>Chitinophagia</taxon>
        <taxon>Chitinophagales</taxon>
        <taxon>Chitinophagaceae</taxon>
        <taxon>Filimonas</taxon>
    </lineage>
</organism>
<feature type="coiled-coil region" evidence="1">
    <location>
        <begin position="13"/>
        <end position="40"/>
    </location>
</feature>
<evidence type="ECO:0000313" key="2">
    <source>
        <dbReference type="EMBL" id="SIS98687.1"/>
    </source>
</evidence>
<accession>A0A1N7NK73</accession>
<dbReference type="EMBL" id="FTOR01000002">
    <property type="protein sequence ID" value="SIS98687.1"/>
    <property type="molecule type" value="Genomic_DNA"/>
</dbReference>
<reference evidence="3" key="1">
    <citation type="submission" date="2017-01" db="EMBL/GenBank/DDBJ databases">
        <authorList>
            <person name="Varghese N."/>
            <person name="Submissions S."/>
        </authorList>
    </citation>
    <scope>NUCLEOTIDE SEQUENCE [LARGE SCALE GENOMIC DNA]</scope>
    <source>
        <strain evidence="3">DSM 21054</strain>
    </source>
</reference>
<keyword evidence="1" id="KW-0175">Coiled coil</keyword>
<evidence type="ECO:0000256" key="1">
    <source>
        <dbReference type="SAM" id="Coils"/>
    </source>
</evidence>
<proteinExistence type="predicted"/>
<dbReference type="RefSeq" id="WP_096511022.1">
    <property type="nucleotide sequence ID" value="NZ_AP017422.1"/>
</dbReference>
<name>A0A1N7NK73_9BACT</name>